<evidence type="ECO:0000313" key="3">
    <source>
        <dbReference type="Proteomes" id="UP001327560"/>
    </source>
</evidence>
<keyword evidence="3" id="KW-1185">Reference proteome</keyword>
<dbReference type="AlphaFoldDB" id="A0AAQ3K3R5"/>
<accession>A0AAQ3K3R5</accession>
<name>A0AAQ3K3R5_9LILI</name>
<dbReference type="PANTHER" id="PTHR34576">
    <property type="entry name" value="MEMBRANE-ASSOCIATED KINASE REGULATOR 6-RELATED"/>
    <property type="match status" value="1"/>
</dbReference>
<keyword evidence="1" id="KW-0732">Signal</keyword>
<feature type="signal peptide" evidence="1">
    <location>
        <begin position="1"/>
        <end position="25"/>
    </location>
</feature>
<evidence type="ECO:0008006" key="4">
    <source>
        <dbReference type="Google" id="ProtNLM"/>
    </source>
</evidence>
<proteinExistence type="predicted"/>
<evidence type="ECO:0000313" key="2">
    <source>
        <dbReference type="EMBL" id="WOL01509.1"/>
    </source>
</evidence>
<organism evidence="2 3">
    <name type="scientific">Canna indica</name>
    <name type="common">Indian-shot</name>
    <dbReference type="NCBI Taxonomy" id="4628"/>
    <lineage>
        <taxon>Eukaryota</taxon>
        <taxon>Viridiplantae</taxon>
        <taxon>Streptophyta</taxon>
        <taxon>Embryophyta</taxon>
        <taxon>Tracheophyta</taxon>
        <taxon>Spermatophyta</taxon>
        <taxon>Magnoliopsida</taxon>
        <taxon>Liliopsida</taxon>
        <taxon>Zingiberales</taxon>
        <taxon>Cannaceae</taxon>
        <taxon>Canna</taxon>
    </lineage>
</organism>
<dbReference type="Proteomes" id="UP001327560">
    <property type="component" value="Chromosome 3"/>
</dbReference>
<protein>
    <recommendedName>
        <fullName evidence="4">Membrane-associated kinase regulator 6</fullName>
    </recommendedName>
</protein>
<reference evidence="2 3" key="1">
    <citation type="submission" date="2023-10" db="EMBL/GenBank/DDBJ databases">
        <title>Chromosome-scale genome assembly provides insights into flower coloration mechanisms of Canna indica.</title>
        <authorList>
            <person name="Li C."/>
        </authorList>
    </citation>
    <scope>NUCLEOTIDE SEQUENCE [LARGE SCALE GENOMIC DNA]</scope>
    <source>
        <tissue evidence="2">Flower</tissue>
    </source>
</reference>
<sequence>MFVAIPHLMLFLHVFFFFFLRLTSSASILQVFRLQTSSSSMETSQHFSNDSFSYSWLMNIKSPLDASATSGNGAALRTSLDAPDGNSSFIEMDPKLFSKRWSRRSTTADSLDFDFHLPTAQPGVLVHADQLFADGLLLPLHLVHHRPPKTTGEAVAESPTTDPVLLRSLSIGSSESLISRSNRFRSCYSYEAPRRPASTNASPLCGPLRSLPAYSSSGSSSKSEFATRKNDRSASCKEKKLLLRYLCYLLPLCKKVKGWVWMRKTVRSAVSSAASCVESNGSSPRHSDAYSSRHTYRRDAGAERDIYDAVLHCKNSFGKS</sequence>
<dbReference type="InterPro" id="IPR044699">
    <property type="entry name" value="MAKR6"/>
</dbReference>
<gene>
    <name evidence="2" type="ORF">Cni_G10226</name>
</gene>
<dbReference type="PANTHER" id="PTHR34576:SF2">
    <property type="entry name" value="MEMBRANE-ASSOCIATED KINASE REGULATOR 6-RELATED"/>
    <property type="match status" value="1"/>
</dbReference>
<evidence type="ECO:0000256" key="1">
    <source>
        <dbReference type="SAM" id="SignalP"/>
    </source>
</evidence>
<feature type="chain" id="PRO_5042840481" description="Membrane-associated kinase regulator 6" evidence="1">
    <location>
        <begin position="26"/>
        <end position="320"/>
    </location>
</feature>
<dbReference type="EMBL" id="CP136892">
    <property type="protein sequence ID" value="WOL01509.1"/>
    <property type="molecule type" value="Genomic_DNA"/>
</dbReference>